<dbReference type="AlphaFoldDB" id="A0A072PMW3"/>
<dbReference type="Pfam" id="PF12697">
    <property type="entry name" value="Abhydrolase_6"/>
    <property type="match status" value="1"/>
</dbReference>
<gene>
    <name evidence="2" type="ORF">A1O9_02771</name>
</gene>
<dbReference type="PANTHER" id="PTHR37017:SF13">
    <property type="entry name" value="AB HYDROLASE-1 DOMAIN-CONTAINING PROTEIN"/>
    <property type="match status" value="1"/>
</dbReference>
<feature type="domain" description="AB hydrolase-1" evidence="1">
    <location>
        <begin position="11"/>
        <end position="252"/>
    </location>
</feature>
<dbReference type="Gene3D" id="3.40.50.1820">
    <property type="entry name" value="alpha/beta hydrolase"/>
    <property type="match status" value="1"/>
</dbReference>
<dbReference type="HOGENOM" id="CLU_046066_1_0_1"/>
<organism evidence="2 3">
    <name type="scientific">Exophiala aquamarina CBS 119918</name>
    <dbReference type="NCBI Taxonomy" id="1182545"/>
    <lineage>
        <taxon>Eukaryota</taxon>
        <taxon>Fungi</taxon>
        <taxon>Dikarya</taxon>
        <taxon>Ascomycota</taxon>
        <taxon>Pezizomycotina</taxon>
        <taxon>Eurotiomycetes</taxon>
        <taxon>Chaetothyriomycetidae</taxon>
        <taxon>Chaetothyriales</taxon>
        <taxon>Herpotrichiellaceae</taxon>
        <taxon>Exophiala</taxon>
    </lineage>
</organism>
<dbReference type="SUPFAM" id="SSF53474">
    <property type="entry name" value="alpha/beta-Hydrolases"/>
    <property type="match status" value="1"/>
</dbReference>
<dbReference type="VEuPathDB" id="FungiDB:A1O9_02771"/>
<dbReference type="InterPro" id="IPR029058">
    <property type="entry name" value="AB_hydrolase_fold"/>
</dbReference>
<evidence type="ECO:0000259" key="1">
    <source>
        <dbReference type="Pfam" id="PF12697"/>
    </source>
</evidence>
<reference evidence="2 3" key="1">
    <citation type="submission" date="2013-03" db="EMBL/GenBank/DDBJ databases">
        <title>The Genome Sequence of Exophiala aquamarina CBS 119918.</title>
        <authorList>
            <consortium name="The Broad Institute Genomics Platform"/>
            <person name="Cuomo C."/>
            <person name="de Hoog S."/>
            <person name="Gorbushina A."/>
            <person name="Walker B."/>
            <person name="Young S.K."/>
            <person name="Zeng Q."/>
            <person name="Gargeya S."/>
            <person name="Fitzgerald M."/>
            <person name="Haas B."/>
            <person name="Abouelleil A."/>
            <person name="Allen A.W."/>
            <person name="Alvarado L."/>
            <person name="Arachchi H.M."/>
            <person name="Berlin A.M."/>
            <person name="Chapman S.B."/>
            <person name="Gainer-Dewar J."/>
            <person name="Goldberg J."/>
            <person name="Griggs A."/>
            <person name="Gujja S."/>
            <person name="Hansen M."/>
            <person name="Howarth C."/>
            <person name="Imamovic A."/>
            <person name="Ireland A."/>
            <person name="Larimer J."/>
            <person name="McCowan C."/>
            <person name="Murphy C."/>
            <person name="Pearson M."/>
            <person name="Poon T.W."/>
            <person name="Priest M."/>
            <person name="Roberts A."/>
            <person name="Saif S."/>
            <person name="Shea T."/>
            <person name="Sisk P."/>
            <person name="Sykes S."/>
            <person name="Wortman J."/>
            <person name="Nusbaum C."/>
            <person name="Birren B."/>
        </authorList>
    </citation>
    <scope>NUCLEOTIDE SEQUENCE [LARGE SCALE GENOMIC DNA]</scope>
    <source>
        <strain evidence="2 3">CBS 119918</strain>
    </source>
</reference>
<dbReference type="InterPro" id="IPR000073">
    <property type="entry name" value="AB_hydrolase_1"/>
</dbReference>
<keyword evidence="3" id="KW-1185">Reference proteome</keyword>
<dbReference type="GeneID" id="25277712"/>
<evidence type="ECO:0000313" key="2">
    <source>
        <dbReference type="EMBL" id="KEF61206.1"/>
    </source>
</evidence>
<dbReference type="EMBL" id="AMGV01000002">
    <property type="protein sequence ID" value="KEF61206.1"/>
    <property type="molecule type" value="Genomic_DNA"/>
</dbReference>
<dbReference type="RefSeq" id="XP_013263796.1">
    <property type="nucleotide sequence ID" value="XM_013408342.1"/>
</dbReference>
<dbReference type="STRING" id="1182545.A0A072PMW3"/>
<evidence type="ECO:0000313" key="3">
    <source>
        <dbReference type="Proteomes" id="UP000027920"/>
    </source>
</evidence>
<dbReference type="PANTHER" id="PTHR37017">
    <property type="entry name" value="AB HYDROLASE-1 DOMAIN-CONTAINING PROTEIN-RELATED"/>
    <property type="match status" value="1"/>
</dbReference>
<dbReference type="OrthoDB" id="1263307at2759"/>
<name>A0A072PMW3_9EURO</name>
<protein>
    <recommendedName>
        <fullName evidence="1">AB hydrolase-1 domain-containing protein</fullName>
    </recommendedName>
</protein>
<dbReference type="InterPro" id="IPR052897">
    <property type="entry name" value="Sec-Metab_Biosynth_Hydrolase"/>
</dbReference>
<comment type="caution">
    <text evidence="2">The sequence shown here is derived from an EMBL/GenBank/DDBJ whole genome shotgun (WGS) entry which is preliminary data.</text>
</comment>
<proteinExistence type="predicted"/>
<accession>A0A072PMW3</accession>
<dbReference type="Proteomes" id="UP000027920">
    <property type="component" value="Unassembled WGS sequence"/>
</dbReference>
<sequence length="263" mass="27935">MAPPSQPKPAIVVIPGSACPTPFYADLVANLTAHGYEAQVHNLRTYTANPTAETVPGSLADDAEYFHGKIAALADAGKDVVVVAHSYGGLVATDAVHGLSKAERGGKAGGVVRIIYLSCIVGAVGSTSAETCAPSLPKFDFMEPVDESGAFMRQIPAQSAPLVYSDMPLAQGLEWVSQMWPQATRSFTDKIQHAGYLHSPVTYILCTKDEVLLPGFQRERIEFIEKETGKKVDVVELEVGHCPNVSAPDLTASTVVDAIVRDA</sequence>